<dbReference type="InterPro" id="IPR003653">
    <property type="entry name" value="Peptidase_C48_C"/>
</dbReference>
<keyword evidence="3" id="KW-0378">Hydrolase</keyword>
<keyword evidence="8" id="KW-1185">Reference proteome</keyword>
<dbReference type="InterPro" id="IPR017451">
    <property type="entry name" value="F-box-assoc_interact_dom"/>
</dbReference>
<name>A0A445C2L9_ARAHY</name>
<dbReference type="SUPFAM" id="SSF54001">
    <property type="entry name" value="Cysteine proteinases"/>
    <property type="match status" value="1"/>
</dbReference>
<evidence type="ECO:0000256" key="1">
    <source>
        <dbReference type="ARBA" id="ARBA00005234"/>
    </source>
</evidence>
<evidence type="ECO:0000256" key="4">
    <source>
        <dbReference type="SAM" id="MobiDB-lite"/>
    </source>
</evidence>
<dbReference type="GO" id="GO:0008234">
    <property type="term" value="F:cysteine-type peptidase activity"/>
    <property type="evidence" value="ECO:0007669"/>
    <property type="project" value="InterPro"/>
</dbReference>
<feature type="compositionally biased region" description="Basic residues" evidence="4">
    <location>
        <begin position="1"/>
        <end position="10"/>
    </location>
</feature>
<evidence type="ECO:0000259" key="6">
    <source>
        <dbReference type="Pfam" id="PF07734"/>
    </source>
</evidence>
<organism evidence="7 8">
    <name type="scientific">Arachis hypogaea</name>
    <name type="common">Peanut</name>
    <dbReference type="NCBI Taxonomy" id="3818"/>
    <lineage>
        <taxon>Eukaryota</taxon>
        <taxon>Viridiplantae</taxon>
        <taxon>Streptophyta</taxon>
        <taxon>Embryophyta</taxon>
        <taxon>Tracheophyta</taxon>
        <taxon>Spermatophyta</taxon>
        <taxon>Magnoliopsida</taxon>
        <taxon>eudicotyledons</taxon>
        <taxon>Gunneridae</taxon>
        <taxon>Pentapetalae</taxon>
        <taxon>rosids</taxon>
        <taxon>fabids</taxon>
        <taxon>Fabales</taxon>
        <taxon>Fabaceae</taxon>
        <taxon>Papilionoideae</taxon>
        <taxon>50 kb inversion clade</taxon>
        <taxon>dalbergioids sensu lato</taxon>
        <taxon>Dalbergieae</taxon>
        <taxon>Pterocarpus clade</taxon>
        <taxon>Arachis</taxon>
    </lineage>
</organism>
<dbReference type="GO" id="GO:0006508">
    <property type="term" value="P:proteolysis"/>
    <property type="evidence" value="ECO:0007669"/>
    <property type="project" value="UniProtKB-KW"/>
</dbReference>
<dbReference type="InterPro" id="IPR050796">
    <property type="entry name" value="SCF_F-box_component"/>
</dbReference>
<dbReference type="PANTHER" id="PTHR31672:SF13">
    <property type="entry name" value="F-BOX PROTEIN CPR30-LIKE"/>
    <property type="match status" value="1"/>
</dbReference>
<feature type="compositionally biased region" description="Basic and acidic residues" evidence="4">
    <location>
        <begin position="11"/>
        <end position="29"/>
    </location>
</feature>
<evidence type="ECO:0000256" key="2">
    <source>
        <dbReference type="ARBA" id="ARBA00022670"/>
    </source>
</evidence>
<dbReference type="Pfam" id="PF07734">
    <property type="entry name" value="FBA_1"/>
    <property type="match status" value="1"/>
</dbReference>
<evidence type="ECO:0000256" key="3">
    <source>
        <dbReference type="ARBA" id="ARBA00022801"/>
    </source>
</evidence>
<sequence length="930" mass="107208">MAARGKRRSTQKIEKGEDEAKKEQSGKISRKVVDKEVIELSSSLRGSTMHDQRLHVNFNGGASKEIGDDFSKTTVVEPSLKEVVTQMSTMMNTLTNLIASQTKTCYLVFGTMPQTINLLNGPPDNFNPTLMPVIMSGFSMPSGTLERNLDSSKKIRSNMSSIHQAADSKSHIATKCCSMSPKCEQTPPDDYVIRRSLFSDDGTGKKTATEPVITSSLDKAVYVSYFNPADRKLPLANETAKIPAWKPVLFRPPADMALCKDEVSVVTYVFGSDMEDEELNSEIILQTNLWHANRRVMYTLLPNKPLVDEQFALNWTHSPKTLKRYYAEEYMGKFESLCKIFVPMNEDNMHWYLLVIDIEKRHLILLDSKPCVSSRTRCRRCAKLMALFIEEMLDDSTFYANQTTHRPVNDSTRLRLAIDLVMNPFNLKSQEVLEAAKKYYNEISKKEERLEDVRIPQHIVWHFSFFTTTDLYLIDRQDNCLHIHPTRDGDNYWINAADMRRIRSLFRPTPRLMLELSYVGWGIFHMLACDHTRSVEMPRAVEEIYASNVLPDQIKHWLADRCNVHFNKNEQVAAFETERLLRRQHRRQEGSPPRPHESRFNHRQQGEVQWEDLVGGQSQDLVGDSLYIVNAASGEEVNVQHPFGVGIHGWFRIVGVSNGNICFKFSRERDNTRLLVWNLTTQCSREIFDTHRDHGRSFFPVYGFGHVPNSDAYTVIHMCKRDIADAYVFFSRYCSRRSTWFHCVDCLPGVEKIDPNSVFNNGQAYWITGTGDSYATPKSVLCYSVEDESFSEVSIPVGAIYTVHNLLTHKEKVALLAHTHNEFGYVAAIWHLNEDADGNRILEQYCRFASQSIRENPILFVDDNLLLLVNNSKERELLVNYRYRELVLTEYDIEHGTRNLLVRRAWRYLEMPHPITVRSTLKYFARMFLV</sequence>
<dbReference type="NCBIfam" id="TIGR01640">
    <property type="entry name" value="F_box_assoc_1"/>
    <property type="match status" value="1"/>
</dbReference>
<feature type="domain" description="F-box associated beta-propeller type 1" evidence="6">
    <location>
        <begin position="669"/>
        <end position="897"/>
    </location>
</feature>
<keyword evidence="2" id="KW-0645">Protease</keyword>
<evidence type="ECO:0000313" key="7">
    <source>
        <dbReference type="EMBL" id="RYR45176.1"/>
    </source>
</evidence>
<gene>
    <name evidence="7" type="ORF">Ahy_A07g031033</name>
</gene>
<dbReference type="Pfam" id="PF02902">
    <property type="entry name" value="Peptidase_C48"/>
    <property type="match status" value="1"/>
</dbReference>
<dbReference type="InterPro" id="IPR006527">
    <property type="entry name" value="F-box-assoc_dom_typ1"/>
</dbReference>
<dbReference type="InterPro" id="IPR038765">
    <property type="entry name" value="Papain-like_cys_pep_sf"/>
</dbReference>
<dbReference type="PANTHER" id="PTHR31672">
    <property type="entry name" value="BNACNNG10540D PROTEIN"/>
    <property type="match status" value="1"/>
</dbReference>
<dbReference type="Gene3D" id="3.40.395.10">
    <property type="entry name" value="Adenoviral Proteinase, Chain A"/>
    <property type="match status" value="1"/>
</dbReference>
<protein>
    <submittedName>
        <fullName evidence="7">Uncharacterized protein</fullName>
    </submittedName>
</protein>
<dbReference type="AlphaFoldDB" id="A0A445C2L9"/>
<proteinExistence type="inferred from homology"/>
<dbReference type="EMBL" id="SDMP01000007">
    <property type="protein sequence ID" value="RYR45176.1"/>
    <property type="molecule type" value="Genomic_DNA"/>
</dbReference>
<accession>A0A445C2L9</accession>
<evidence type="ECO:0000313" key="8">
    <source>
        <dbReference type="Proteomes" id="UP000289738"/>
    </source>
</evidence>
<reference evidence="7 8" key="1">
    <citation type="submission" date="2019-01" db="EMBL/GenBank/DDBJ databases">
        <title>Sequencing of cultivated peanut Arachis hypogaea provides insights into genome evolution and oil improvement.</title>
        <authorList>
            <person name="Chen X."/>
        </authorList>
    </citation>
    <scope>NUCLEOTIDE SEQUENCE [LARGE SCALE GENOMIC DNA]</scope>
    <source>
        <strain evidence="8">cv. Fuhuasheng</strain>
        <tissue evidence="7">Leaves</tissue>
    </source>
</reference>
<comment type="caution">
    <text evidence="7">The sequence shown here is derived from an EMBL/GenBank/DDBJ whole genome shotgun (WGS) entry which is preliminary data.</text>
</comment>
<dbReference type="Proteomes" id="UP000289738">
    <property type="component" value="Chromosome A07"/>
</dbReference>
<evidence type="ECO:0000259" key="5">
    <source>
        <dbReference type="Pfam" id="PF02902"/>
    </source>
</evidence>
<comment type="similarity">
    <text evidence="1">Belongs to the peptidase C48 family.</text>
</comment>
<feature type="domain" description="Ubiquitin-like protease family profile" evidence="5">
    <location>
        <begin position="335"/>
        <end position="396"/>
    </location>
</feature>
<feature type="region of interest" description="Disordered" evidence="4">
    <location>
        <begin position="1"/>
        <end position="29"/>
    </location>
</feature>